<evidence type="ECO:0000256" key="1">
    <source>
        <dbReference type="SAM" id="MobiDB-lite"/>
    </source>
</evidence>
<organism evidence="2 3">
    <name type="scientific">Streptomyces yunnanensis</name>
    <dbReference type="NCBI Taxonomy" id="156453"/>
    <lineage>
        <taxon>Bacteria</taxon>
        <taxon>Bacillati</taxon>
        <taxon>Actinomycetota</taxon>
        <taxon>Actinomycetes</taxon>
        <taxon>Kitasatosporales</taxon>
        <taxon>Streptomycetaceae</taxon>
        <taxon>Streptomyces</taxon>
    </lineage>
</organism>
<name>A0A9X8QQL7_9ACTN</name>
<sequence length="114" mass="12109">MAWICPLCSSADAVPYIKSPPDGLYPLPCLDCKRSVAVGHAPLAELVGCAPCSTDGCTGVVSDRFQYGAQAQLIGVVEGRCSVCGQRKPRKVKRAATRGGRRHAIPDPRTRMPS</sequence>
<dbReference type="AlphaFoldDB" id="A0A9X8QQL7"/>
<feature type="compositionally biased region" description="Basic and acidic residues" evidence="1">
    <location>
        <begin position="104"/>
        <end position="114"/>
    </location>
</feature>
<proteinExistence type="predicted"/>
<evidence type="ECO:0000313" key="2">
    <source>
        <dbReference type="EMBL" id="SHL38126.1"/>
    </source>
</evidence>
<evidence type="ECO:0000313" key="3">
    <source>
        <dbReference type="Proteomes" id="UP000184388"/>
    </source>
</evidence>
<reference evidence="3" key="1">
    <citation type="submission" date="2016-11" db="EMBL/GenBank/DDBJ databases">
        <authorList>
            <person name="Jaros S."/>
            <person name="Januszkiewicz K."/>
            <person name="Wedrychowicz H."/>
        </authorList>
    </citation>
    <scope>NUCLEOTIDE SEQUENCE [LARGE SCALE GENOMIC DNA]</scope>
    <source>
        <strain evidence="3">CGMCC 4.3555</strain>
    </source>
</reference>
<comment type="caution">
    <text evidence="2">The sequence shown here is derived from an EMBL/GenBank/DDBJ whole genome shotgun (WGS) entry which is preliminary data.</text>
</comment>
<gene>
    <name evidence="2" type="ORF">SAMN05216268_104113</name>
</gene>
<feature type="region of interest" description="Disordered" evidence="1">
    <location>
        <begin position="92"/>
        <end position="114"/>
    </location>
</feature>
<accession>A0A9X8QQL7</accession>
<protein>
    <submittedName>
        <fullName evidence="2">Uncharacterized protein</fullName>
    </submittedName>
</protein>
<feature type="compositionally biased region" description="Basic residues" evidence="1">
    <location>
        <begin position="92"/>
        <end position="103"/>
    </location>
</feature>
<dbReference type="EMBL" id="FRBK01000004">
    <property type="protein sequence ID" value="SHL38126.1"/>
    <property type="molecule type" value="Genomic_DNA"/>
</dbReference>
<dbReference type="Proteomes" id="UP000184388">
    <property type="component" value="Unassembled WGS sequence"/>
</dbReference>